<feature type="signal peptide" evidence="1">
    <location>
        <begin position="1"/>
        <end position="21"/>
    </location>
</feature>
<dbReference type="Proteomes" id="UP001281761">
    <property type="component" value="Unassembled WGS sequence"/>
</dbReference>
<comment type="caution">
    <text evidence="2">The sequence shown here is derived from an EMBL/GenBank/DDBJ whole genome shotgun (WGS) entry which is preliminary data.</text>
</comment>
<keyword evidence="3" id="KW-1185">Reference proteome</keyword>
<dbReference type="EMBL" id="JARBJD010000137">
    <property type="protein sequence ID" value="KAK2950380.1"/>
    <property type="molecule type" value="Genomic_DNA"/>
</dbReference>
<proteinExistence type="predicted"/>
<sequence length="215" mass="24345">MGVHFMLFSVIFKCGILFGEAAGAETLSIYSPSFEAVFVVILLIHAECVIPAKHIHHQSCQNLIIIKSVVHYSHSEGHFELVGHALLVQPSKDTFAPHSHTDVFILPCEQRVFHFVQKSPEKPLQCVDNKAACDCHTDQWKQLTHHDMLVISSQIDQYDQPVLAYVLQKWFQRVKNFIYKRSGDSRIGHISCSGDELKVVGRAKSEAIPDYVHQN</sequence>
<evidence type="ECO:0000313" key="2">
    <source>
        <dbReference type="EMBL" id="KAK2950380.1"/>
    </source>
</evidence>
<gene>
    <name evidence="2" type="ORF">BLNAU_14715</name>
</gene>
<accession>A0ABQ9XJP5</accession>
<evidence type="ECO:0000256" key="1">
    <source>
        <dbReference type="SAM" id="SignalP"/>
    </source>
</evidence>
<reference evidence="2 3" key="1">
    <citation type="journal article" date="2022" name="bioRxiv">
        <title>Genomics of Preaxostyla Flagellates Illuminates Evolutionary Transitions and the Path Towards Mitochondrial Loss.</title>
        <authorList>
            <person name="Novak L.V.F."/>
            <person name="Treitli S.C."/>
            <person name="Pyrih J."/>
            <person name="Halakuc P."/>
            <person name="Pipaliya S.V."/>
            <person name="Vacek V."/>
            <person name="Brzon O."/>
            <person name="Soukal P."/>
            <person name="Eme L."/>
            <person name="Dacks J.B."/>
            <person name="Karnkowska A."/>
            <person name="Elias M."/>
            <person name="Hampl V."/>
        </authorList>
    </citation>
    <scope>NUCLEOTIDE SEQUENCE [LARGE SCALE GENOMIC DNA]</scope>
    <source>
        <strain evidence="2">NAU3</strain>
        <tissue evidence="2">Gut</tissue>
    </source>
</reference>
<evidence type="ECO:0000313" key="3">
    <source>
        <dbReference type="Proteomes" id="UP001281761"/>
    </source>
</evidence>
<keyword evidence="1" id="KW-0732">Signal</keyword>
<feature type="chain" id="PRO_5046857849" evidence="1">
    <location>
        <begin position="22"/>
        <end position="215"/>
    </location>
</feature>
<protein>
    <submittedName>
        <fullName evidence="2">Uncharacterized protein</fullName>
    </submittedName>
</protein>
<organism evidence="2 3">
    <name type="scientific">Blattamonas nauphoetae</name>
    <dbReference type="NCBI Taxonomy" id="2049346"/>
    <lineage>
        <taxon>Eukaryota</taxon>
        <taxon>Metamonada</taxon>
        <taxon>Preaxostyla</taxon>
        <taxon>Oxymonadida</taxon>
        <taxon>Blattamonas</taxon>
    </lineage>
</organism>
<name>A0ABQ9XJP5_9EUKA</name>